<accession>A0A4U3L0X5</accession>
<keyword evidence="9" id="KW-0119">Carbohydrate metabolism</keyword>
<dbReference type="EMBL" id="SZQL01000010">
    <property type="protein sequence ID" value="TKK67824.1"/>
    <property type="molecule type" value="Genomic_DNA"/>
</dbReference>
<dbReference type="Pfam" id="PF00686">
    <property type="entry name" value="CBM_20"/>
    <property type="match status" value="1"/>
</dbReference>
<dbReference type="SUPFAM" id="SSF49452">
    <property type="entry name" value="Starch-binding domain-like"/>
    <property type="match status" value="2"/>
</dbReference>
<keyword evidence="8 13" id="KW-0808">Transferase</keyword>
<dbReference type="AlphaFoldDB" id="A0A4U3L0X5"/>
<gene>
    <name evidence="13" type="ORF">FC093_13350</name>
</gene>
<feature type="domain" description="CBM20" evidence="12">
    <location>
        <begin position="180"/>
        <end position="296"/>
    </location>
</feature>
<comment type="caution">
    <text evidence="13">The sequence shown here is derived from an EMBL/GenBank/DDBJ whole genome shotgun (WGS) entry which is preliminary data.</text>
</comment>
<evidence type="ECO:0000256" key="10">
    <source>
        <dbReference type="ARBA" id="ARBA00031423"/>
    </source>
</evidence>
<name>A0A4U3L0X5_9BACT</name>
<dbReference type="SUPFAM" id="SSF51445">
    <property type="entry name" value="(Trans)glycosidases"/>
    <property type="match status" value="1"/>
</dbReference>
<evidence type="ECO:0000313" key="14">
    <source>
        <dbReference type="Proteomes" id="UP000305848"/>
    </source>
</evidence>
<dbReference type="GO" id="GO:0005737">
    <property type="term" value="C:cytoplasm"/>
    <property type="evidence" value="ECO:0007669"/>
    <property type="project" value="UniProtKB-SubCell"/>
</dbReference>
<evidence type="ECO:0000256" key="5">
    <source>
        <dbReference type="ARBA" id="ARBA00020295"/>
    </source>
</evidence>
<comment type="catalytic activity">
    <reaction evidence="1">
        <text>Transfers a segment of a (1-&gt;4)-alpha-D-glucan to a new position in an acceptor, which may be glucose or a (1-&gt;4)-alpha-D-glucan.</text>
        <dbReference type="EC" id="2.4.1.25"/>
    </reaction>
</comment>
<dbReference type="PANTHER" id="PTHR32518:SF3">
    <property type="entry name" value="4-ALPHA-GLUCANOTRANSFERASE"/>
    <property type="match status" value="1"/>
</dbReference>
<dbReference type="Gene3D" id="3.20.20.80">
    <property type="entry name" value="Glycosidases"/>
    <property type="match status" value="2"/>
</dbReference>
<evidence type="ECO:0000256" key="2">
    <source>
        <dbReference type="ARBA" id="ARBA00004496"/>
    </source>
</evidence>
<dbReference type="PROSITE" id="PS51166">
    <property type="entry name" value="CBM20"/>
    <property type="match status" value="2"/>
</dbReference>
<dbReference type="GO" id="GO:0005975">
    <property type="term" value="P:carbohydrate metabolic process"/>
    <property type="evidence" value="ECO:0007669"/>
    <property type="project" value="InterPro"/>
</dbReference>
<evidence type="ECO:0000256" key="4">
    <source>
        <dbReference type="ARBA" id="ARBA00012560"/>
    </source>
</evidence>
<dbReference type="EC" id="2.4.1.25" evidence="4"/>
<dbReference type="OrthoDB" id="9811841at2"/>
<dbReference type="Proteomes" id="UP000305848">
    <property type="component" value="Unassembled WGS sequence"/>
</dbReference>
<dbReference type="InterPro" id="IPR013783">
    <property type="entry name" value="Ig-like_fold"/>
</dbReference>
<dbReference type="GO" id="GO:2001070">
    <property type="term" value="F:starch binding"/>
    <property type="evidence" value="ECO:0007669"/>
    <property type="project" value="InterPro"/>
</dbReference>
<dbReference type="Pfam" id="PF02446">
    <property type="entry name" value="Glyco_hydro_77"/>
    <property type="match status" value="1"/>
</dbReference>
<keyword evidence="6" id="KW-0963">Cytoplasm</keyword>
<comment type="similarity">
    <text evidence="3">Belongs to the disproportionating enzyme family.</text>
</comment>
<evidence type="ECO:0000256" key="6">
    <source>
        <dbReference type="ARBA" id="ARBA00022490"/>
    </source>
</evidence>
<evidence type="ECO:0000259" key="12">
    <source>
        <dbReference type="PROSITE" id="PS51166"/>
    </source>
</evidence>
<evidence type="ECO:0000256" key="8">
    <source>
        <dbReference type="ARBA" id="ARBA00022679"/>
    </source>
</evidence>
<evidence type="ECO:0000256" key="11">
    <source>
        <dbReference type="ARBA" id="ARBA00031501"/>
    </source>
</evidence>
<reference evidence="13 14" key="1">
    <citation type="submission" date="2019-05" db="EMBL/GenBank/DDBJ databases">
        <title>Panacibacter sp. strain 17mud1-8 Genome sequencing and assembly.</title>
        <authorList>
            <person name="Chhetri G."/>
        </authorList>
    </citation>
    <scope>NUCLEOTIDE SEQUENCE [LARGE SCALE GENOMIC DNA]</scope>
    <source>
        <strain evidence="13 14">17mud1-8</strain>
    </source>
</reference>
<organism evidence="13 14">
    <name type="scientific">Ilyomonas limi</name>
    <dbReference type="NCBI Taxonomy" id="2575867"/>
    <lineage>
        <taxon>Bacteria</taxon>
        <taxon>Pseudomonadati</taxon>
        <taxon>Bacteroidota</taxon>
        <taxon>Chitinophagia</taxon>
        <taxon>Chitinophagales</taxon>
        <taxon>Chitinophagaceae</taxon>
        <taxon>Ilyomonas</taxon>
    </lineage>
</organism>
<dbReference type="InterPro" id="IPR002044">
    <property type="entry name" value="CBM20"/>
</dbReference>
<keyword evidence="14" id="KW-1185">Reference proteome</keyword>
<feature type="domain" description="CBM20" evidence="12">
    <location>
        <begin position="40"/>
        <end position="153"/>
    </location>
</feature>
<dbReference type="InterPro" id="IPR003385">
    <property type="entry name" value="Glyco_hydro_77"/>
</dbReference>
<evidence type="ECO:0000256" key="9">
    <source>
        <dbReference type="ARBA" id="ARBA00023277"/>
    </source>
</evidence>
<dbReference type="InterPro" id="IPR013784">
    <property type="entry name" value="Carb-bd-like_fold"/>
</dbReference>
<dbReference type="InterPro" id="IPR017853">
    <property type="entry name" value="GH"/>
</dbReference>
<evidence type="ECO:0000256" key="7">
    <source>
        <dbReference type="ARBA" id="ARBA00022676"/>
    </source>
</evidence>
<sequence>MEAAEVEKPAETAQAAIPAEAAPEEHHAVAEEKNEAVAHKLAATQTHKHTKLQTIRFYLRFRSNPGQNLFITAQHSLFRNGNPEEALPMQYLNEETWTATLPVVDSFITEPIVYNYLLKEADGTFVYDAGSDKTIDLKSYAAEEVSIVDSWNVPGYYENAFYTEPFKAVLLKNNYTQTAYTAPVIYTHTFKIKAPLLAQGQVPFIAGGIDALGNWNADETLLLHKGENEDFWSIAIDLTNANFPIEYKYGVYDVKEGKAVQYENGENRTFFDTIAPNKKTIVNDGFIRLPANTWKGAGVAIPVFSLKTHQSFGTGEFTDIKKLADWAKSVGIKMVQILPVNDTTATKTWQDSYPYAAISAFALHAMYLNLSEVVSEENKHFLKEHEEECRQLNTLPVMDYEKVNDIKWKIIHQIYPLQKDAVFNSADYQEFFDNNKHWLVPYAAFCYLRDKNHTADYSRWPEYKTYDERAINKLLQGEEAKFCTGMYCFVQYYLHLQLKDATDYAHSQGIIVKGDIAIGVARYGADTWQDPQLFHLDMQAGAPPDDFAVKGQNWGFPTYDWQKMQEDGFAWWKRRFEQMSRYFDAFRIDHILGFFRIWSIPISAIQGILGRFVPALPVHVSEFHQRGIYFDYNRYVKPFINDQILNDLTGDQQWWIKDTLLNADGNGTYSLKEEVSTQRRVETYFAIREDNPHNQWLKNVLFDLIANVILLEQKGSNGQEFHFRFGIEDTLSYKLLDEHTQWQLKELYVNYFYERQNEFWYHEAMKKLPALKRATNMLICGEDLGMVPATVPRVMNELGLLSLEVQRMPKDQRHRFTHITNAPYLSVVTPSTHDMSTIRGWWEEDTEVTQAFYNEELGQQGEAPQYCEPWINKLVVEQHLQSPAMWSIFQLQDLLGSDESLRRPNPHEERINQPAIPKYYWQYRMHLYLEDLTGANDFNNELKQSIVNSGR</sequence>
<evidence type="ECO:0000256" key="3">
    <source>
        <dbReference type="ARBA" id="ARBA00005684"/>
    </source>
</evidence>
<dbReference type="PANTHER" id="PTHR32518">
    <property type="match status" value="1"/>
</dbReference>
<dbReference type="Gene3D" id="2.60.40.10">
    <property type="entry name" value="Immunoglobulins"/>
    <property type="match status" value="2"/>
</dbReference>
<keyword evidence="7" id="KW-0328">Glycosyltransferase</keyword>
<dbReference type="SMART" id="SM01065">
    <property type="entry name" value="CBM_2"/>
    <property type="match status" value="2"/>
</dbReference>
<evidence type="ECO:0000313" key="13">
    <source>
        <dbReference type="EMBL" id="TKK67824.1"/>
    </source>
</evidence>
<proteinExistence type="inferred from homology"/>
<comment type="subcellular location">
    <subcellularLocation>
        <location evidence="2">Cytoplasm</location>
    </subcellularLocation>
</comment>
<dbReference type="GO" id="GO:0004134">
    <property type="term" value="F:4-alpha-glucanotransferase activity"/>
    <property type="evidence" value="ECO:0007669"/>
    <property type="project" value="UniProtKB-EC"/>
</dbReference>
<protein>
    <recommendedName>
        <fullName evidence="5">4-alpha-glucanotransferase</fullName>
        <ecNumber evidence="4">2.4.1.25</ecNumber>
    </recommendedName>
    <alternativeName>
        <fullName evidence="10">Amylomaltase</fullName>
    </alternativeName>
    <alternativeName>
        <fullName evidence="11">Disproportionating enzyme</fullName>
    </alternativeName>
</protein>
<evidence type="ECO:0000256" key="1">
    <source>
        <dbReference type="ARBA" id="ARBA00000439"/>
    </source>
</evidence>